<evidence type="ECO:0000313" key="3">
    <source>
        <dbReference type="Proteomes" id="UP000033874"/>
    </source>
</evidence>
<keyword evidence="3" id="KW-1185">Reference proteome</keyword>
<reference evidence="2 3" key="1">
    <citation type="submission" date="2015-04" db="EMBL/GenBank/DDBJ databases">
        <title>Genome sequence of aromatic hydrocarbons-degrading Sphingobium chungbukense DJ77.</title>
        <authorList>
            <person name="Kim Y.-C."/>
            <person name="Chae J.-C."/>
        </authorList>
    </citation>
    <scope>NUCLEOTIDE SEQUENCE [LARGE SCALE GENOMIC DNA]</scope>
    <source>
        <strain evidence="2 3">DJ77</strain>
    </source>
</reference>
<dbReference type="PATRIC" id="fig|56193.3.peg.4715"/>
<name>A0A0M3AJ33_9SPHN</name>
<evidence type="ECO:0000256" key="1">
    <source>
        <dbReference type="SAM" id="MobiDB-lite"/>
    </source>
</evidence>
<sequence length="80" mass="8463">MIAAAGRTHRAPVERGGPAGAQRNPDMFTDIATARRHAFSLSRSLMVVTFVIAIGQQYGVITAEDADGSVALVAEYDPFA</sequence>
<proteinExistence type="predicted"/>
<comment type="caution">
    <text evidence="2">The sequence shown here is derived from an EMBL/GenBank/DDBJ whole genome shotgun (WGS) entry which is preliminary data.</text>
</comment>
<dbReference type="EMBL" id="LBIC01000013">
    <property type="protein sequence ID" value="KKW89840.1"/>
    <property type="molecule type" value="Genomic_DNA"/>
</dbReference>
<dbReference type="Proteomes" id="UP000033874">
    <property type="component" value="Unassembled WGS sequence"/>
</dbReference>
<accession>A0A0M3AJ33</accession>
<protein>
    <submittedName>
        <fullName evidence="2">Uncharacterized protein</fullName>
    </submittedName>
</protein>
<gene>
    <name evidence="2" type="ORF">YP76_22430</name>
</gene>
<feature type="region of interest" description="Disordered" evidence="1">
    <location>
        <begin position="1"/>
        <end position="25"/>
    </location>
</feature>
<dbReference type="AlphaFoldDB" id="A0A0M3AJ33"/>
<dbReference type="STRING" id="56193.YP76_22430"/>
<organism evidence="2 3">
    <name type="scientific">Sphingobium chungbukense</name>
    <dbReference type="NCBI Taxonomy" id="56193"/>
    <lineage>
        <taxon>Bacteria</taxon>
        <taxon>Pseudomonadati</taxon>
        <taxon>Pseudomonadota</taxon>
        <taxon>Alphaproteobacteria</taxon>
        <taxon>Sphingomonadales</taxon>
        <taxon>Sphingomonadaceae</taxon>
        <taxon>Sphingobium</taxon>
    </lineage>
</organism>
<evidence type="ECO:0000313" key="2">
    <source>
        <dbReference type="EMBL" id="KKW89840.1"/>
    </source>
</evidence>